<dbReference type="Pfam" id="PF13231">
    <property type="entry name" value="PMT_2"/>
    <property type="match status" value="1"/>
</dbReference>
<keyword evidence="4" id="KW-0808">Transferase</keyword>
<keyword evidence="11" id="KW-1185">Reference proteome</keyword>
<comment type="subcellular location">
    <subcellularLocation>
        <location evidence="1">Cell membrane</location>
        <topology evidence="1">Multi-pass membrane protein</topology>
    </subcellularLocation>
</comment>
<evidence type="ECO:0000256" key="3">
    <source>
        <dbReference type="ARBA" id="ARBA00022676"/>
    </source>
</evidence>
<evidence type="ECO:0000259" key="9">
    <source>
        <dbReference type="Pfam" id="PF13231"/>
    </source>
</evidence>
<evidence type="ECO:0000256" key="1">
    <source>
        <dbReference type="ARBA" id="ARBA00004651"/>
    </source>
</evidence>
<accession>A0ABM6SG66</accession>
<evidence type="ECO:0000256" key="5">
    <source>
        <dbReference type="ARBA" id="ARBA00022692"/>
    </source>
</evidence>
<feature type="transmembrane region" description="Helical" evidence="8">
    <location>
        <begin position="325"/>
        <end position="344"/>
    </location>
</feature>
<evidence type="ECO:0000313" key="11">
    <source>
        <dbReference type="Proteomes" id="UP000237665"/>
    </source>
</evidence>
<feature type="transmembrane region" description="Helical" evidence="8">
    <location>
        <begin position="302"/>
        <end position="319"/>
    </location>
</feature>
<keyword evidence="2" id="KW-1003">Cell membrane</keyword>
<evidence type="ECO:0000256" key="8">
    <source>
        <dbReference type="SAM" id="Phobius"/>
    </source>
</evidence>
<keyword evidence="3" id="KW-0328">Glycosyltransferase</keyword>
<dbReference type="RefSeq" id="WP_104973175.1">
    <property type="nucleotide sequence ID" value="NZ_CP014133.1"/>
</dbReference>
<feature type="transmembrane region" description="Helical" evidence="8">
    <location>
        <begin position="214"/>
        <end position="233"/>
    </location>
</feature>
<name>A0ABM6SG66_9VIBR</name>
<reference evidence="11" key="1">
    <citation type="submission" date="2017-12" db="EMBL/GenBank/DDBJ databases">
        <title>FDA dAtabase for Regulatory Grade micrObial Sequences (FDA-ARGOS): Supporting development and validation of Infectious Disease Dx tests.</title>
        <authorList>
            <person name="Hoffmann M."/>
            <person name="Allard M."/>
            <person name="Evans P."/>
            <person name="Brown E."/>
            <person name="Tallon L.J."/>
            <person name="Sadzewicz L."/>
            <person name="Sengamalay N."/>
            <person name="Ott S."/>
            <person name="Godinez A."/>
            <person name="Nagaraj S."/>
            <person name="Vavikolanu K."/>
            <person name="Aluvathingal J."/>
            <person name="Nadendla S."/>
            <person name="Hobson J."/>
            <person name="Sichtig H."/>
        </authorList>
    </citation>
    <scope>NUCLEOTIDE SEQUENCE [LARGE SCALE GENOMIC DNA]</scope>
    <source>
        <strain evidence="11">LMG 3418</strain>
    </source>
</reference>
<feature type="transmembrane region" description="Helical" evidence="8">
    <location>
        <begin position="115"/>
        <end position="133"/>
    </location>
</feature>
<gene>
    <name evidence="10" type="ORF">AL468_17875</name>
</gene>
<dbReference type="PANTHER" id="PTHR33908">
    <property type="entry name" value="MANNOSYLTRANSFERASE YKCB-RELATED"/>
    <property type="match status" value="1"/>
</dbReference>
<sequence>METVEQVNKRHLSDRDTTSSTSIFLCILIVVAVIARFFVAFNYEVNWDEFYYLSFVHRFINGEVINSFQTFHIHFFTWLSGVSDNDVDQIIVARVVMVFFQLLTGFYLYKLCRLYCSKSAALFAVLAYFSFVYNVRMGASFRTDPIATCMIMAALYYVFSTKFSWRVSILAGVLTAVALLVTLKTALYIPTFIGIVLTSLYWSRNRKRYFRQVLMYGVAILVAFAMLYSWHYFSIHGASSVGDAGTMFGAADKTLNQRELFPRLFYFVHSVSTNSWYWLALFIGIGTAVYACFSQKLLSRESSIKFLCLSLLLFTLLFYRNAFPYYYAFMLAPVSALFAVAWVGIQNFTNARVAQFFNFIVPCLFAVSIVVNGFVLPIKSNLAYQRQFLDEVHKIFPQPVAYIDRCSMVPTFSKQGFFMSTWGYEDYIARNIPVIRNAIEQDNPAFVLVNSHYLDVFGPEKTDKGLLRLDIQALRQNYIHHWSHLYVAGKTFELTPNSLNREVMVNIEGLYTLEASNSLMINGKVWLAGQDRYLARGVYELASKEPGKVVLRWGDNLYRPRNLEEKQRLFTGF</sequence>
<keyword evidence="6 8" id="KW-1133">Transmembrane helix</keyword>
<keyword evidence="5 8" id="KW-0812">Transmembrane</keyword>
<feature type="transmembrane region" description="Helical" evidence="8">
    <location>
        <begin position="356"/>
        <end position="378"/>
    </location>
</feature>
<evidence type="ECO:0000313" key="10">
    <source>
        <dbReference type="EMBL" id="AVH29046.1"/>
    </source>
</evidence>
<feature type="domain" description="Glycosyltransferase RgtA/B/C/D-like" evidence="9">
    <location>
        <begin position="90"/>
        <end position="228"/>
    </location>
</feature>
<feature type="transmembrane region" description="Helical" evidence="8">
    <location>
        <begin position="90"/>
        <end position="108"/>
    </location>
</feature>
<evidence type="ECO:0000256" key="2">
    <source>
        <dbReference type="ARBA" id="ARBA00022475"/>
    </source>
</evidence>
<evidence type="ECO:0000256" key="7">
    <source>
        <dbReference type="ARBA" id="ARBA00023136"/>
    </source>
</evidence>
<feature type="transmembrane region" description="Helical" evidence="8">
    <location>
        <begin position="21"/>
        <end position="43"/>
    </location>
</feature>
<dbReference type="InterPro" id="IPR050297">
    <property type="entry name" value="LipidA_mod_glycosyltrf_83"/>
</dbReference>
<dbReference type="InterPro" id="IPR038731">
    <property type="entry name" value="RgtA/B/C-like"/>
</dbReference>
<proteinExistence type="predicted"/>
<evidence type="ECO:0000256" key="6">
    <source>
        <dbReference type="ARBA" id="ARBA00022989"/>
    </source>
</evidence>
<organism evidence="10 11">
    <name type="scientific">Vibrio diabolicus</name>
    <dbReference type="NCBI Taxonomy" id="50719"/>
    <lineage>
        <taxon>Bacteria</taxon>
        <taxon>Pseudomonadati</taxon>
        <taxon>Pseudomonadota</taxon>
        <taxon>Gammaproteobacteria</taxon>
        <taxon>Vibrionales</taxon>
        <taxon>Vibrionaceae</taxon>
        <taxon>Vibrio</taxon>
        <taxon>Vibrio diabolicus subgroup</taxon>
    </lineage>
</organism>
<protein>
    <recommendedName>
        <fullName evidence="9">Glycosyltransferase RgtA/B/C/D-like domain-containing protein</fullName>
    </recommendedName>
</protein>
<feature type="transmembrane region" description="Helical" evidence="8">
    <location>
        <begin position="275"/>
        <end position="293"/>
    </location>
</feature>
<dbReference type="Proteomes" id="UP000237665">
    <property type="component" value="Chromosome 2"/>
</dbReference>
<dbReference type="EMBL" id="CP014133">
    <property type="protein sequence ID" value="AVH29046.1"/>
    <property type="molecule type" value="Genomic_DNA"/>
</dbReference>
<dbReference type="PANTHER" id="PTHR33908:SF11">
    <property type="entry name" value="MEMBRANE PROTEIN"/>
    <property type="match status" value="1"/>
</dbReference>
<evidence type="ECO:0000256" key="4">
    <source>
        <dbReference type="ARBA" id="ARBA00022679"/>
    </source>
</evidence>
<feature type="transmembrane region" description="Helical" evidence="8">
    <location>
        <begin position="163"/>
        <end position="180"/>
    </location>
</feature>
<keyword evidence="7 8" id="KW-0472">Membrane</keyword>